<dbReference type="AlphaFoldDB" id="A0A2T8IAW2"/>
<sequence length="108" mass="12829">MNSWGRVRTFVTRPCHVSSQPCLFVDIDYRCFPGCSLHGLRWVTAIRFVRTNIPMQYLLGGFTEELVISRVTSYLVYDICWRTMLLWSCKCVRHWWPGLRRQLPFVTP</sequence>
<protein>
    <submittedName>
        <fullName evidence="1">Uncharacterized protein</fullName>
    </submittedName>
</protein>
<name>A0A2T8IAW2_9POAL</name>
<proteinExistence type="predicted"/>
<reference evidence="1" key="1">
    <citation type="submission" date="2018-04" db="EMBL/GenBank/DDBJ databases">
        <title>WGS assembly of Panicum hallii.</title>
        <authorList>
            <person name="Lovell J."/>
            <person name="Jenkins J."/>
            <person name="Lowry D."/>
            <person name="Mamidi S."/>
            <person name="Sreedasyam A."/>
            <person name="Weng X."/>
            <person name="Barry K."/>
            <person name="Bonette J."/>
            <person name="Campitelli B."/>
            <person name="Daum C."/>
            <person name="Gordon S."/>
            <person name="Gould B."/>
            <person name="Lipzen A."/>
            <person name="Macqueen A."/>
            <person name="Palacio-Mejia J."/>
            <person name="Plott C."/>
            <person name="Shakirov E."/>
            <person name="Shu S."/>
            <person name="Yoshinaga Y."/>
            <person name="Zane M."/>
            <person name="Rokhsar D."/>
            <person name="Grimwood J."/>
            <person name="Schmutz J."/>
            <person name="Juenger T."/>
        </authorList>
    </citation>
    <scope>NUCLEOTIDE SEQUENCE [LARGE SCALE GENOMIC DNA]</scope>
    <source>
        <strain evidence="1">FIL2</strain>
    </source>
</reference>
<gene>
    <name evidence="1" type="ORF">PAHAL_7G040200</name>
</gene>
<dbReference type="Proteomes" id="UP000243499">
    <property type="component" value="Chromosome 7"/>
</dbReference>
<dbReference type="EMBL" id="CM008052">
    <property type="protein sequence ID" value="PVH34812.1"/>
    <property type="molecule type" value="Genomic_DNA"/>
</dbReference>
<organism evidence="1">
    <name type="scientific">Panicum hallii</name>
    <dbReference type="NCBI Taxonomy" id="206008"/>
    <lineage>
        <taxon>Eukaryota</taxon>
        <taxon>Viridiplantae</taxon>
        <taxon>Streptophyta</taxon>
        <taxon>Embryophyta</taxon>
        <taxon>Tracheophyta</taxon>
        <taxon>Spermatophyta</taxon>
        <taxon>Magnoliopsida</taxon>
        <taxon>Liliopsida</taxon>
        <taxon>Poales</taxon>
        <taxon>Poaceae</taxon>
        <taxon>PACMAD clade</taxon>
        <taxon>Panicoideae</taxon>
        <taxon>Panicodae</taxon>
        <taxon>Paniceae</taxon>
        <taxon>Panicinae</taxon>
        <taxon>Panicum</taxon>
        <taxon>Panicum sect. Panicum</taxon>
    </lineage>
</organism>
<accession>A0A2T8IAW2</accession>
<dbReference type="Gramene" id="PVH34812">
    <property type="protein sequence ID" value="PVH34812"/>
    <property type="gene ID" value="PAHAL_7G040200"/>
</dbReference>
<evidence type="ECO:0000313" key="1">
    <source>
        <dbReference type="EMBL" id="PVH34812.1"/>
    </source>
</evidence>